<organism evidence="4 5">
    <name type="scientific">Pseudobutyrivibrio xylanivorans DSM 14809</name>
    <dbReference type="NCBI Taxonomy" id="1123012"/>
    <lineage>
        <taxon>Bacteria</taxon>
        <taxon>Bacillati</taxon>
        <taxon>Bacillota</taxon>
        <taxon>Clostridia</taxon>
        <taxon>Lachnospirales</taxon>
        <taxon>Lachnospiraceae</taxon>
        <taxon>Pseudobutyrivibrio</taxon>
    </lineage>
</organism>
<dbReference type="Proteomes" id="UP000184185">
    <property type="component" value="Unassembled WGS sequence"/>
</dbReference>
<dbReference type="RefSeq" id="WP_072912643.1">
    <property type="nucleotide sequence ID" value="NZ_FQYQ01000003.1"/>
</dbReference>
<proteinExistence type="predicted"/>
<dbReference type="InterPro" id="IPR010724">
    <property type="entry name" value="RepA_N"/>
</dbReference>
<sequence length="309" mass="35926">MSKKYFYGRRQADLFSFIRIPKLLLTGKRYRKLSCEAKVLYGFLLDRMSLSAENEWFDDEGRVFVYCTISEAAEEVIGCGEKKACSVFKELEEIELIERKRQGLNKPNLIYVLDFSEEVSDGHFWNCPNDNSRNVDKSNQELSERQTNNTKFNKTEFSDTESSQVLSNDEGYVDEGRDRTRQDFDNYSAIRCYIANQISLDALRVDYSDNPLVDELYELIVDVVTSSKKEIVICGEKKPMSIVRSQFMKLNMFNIAFVLERLEETKPKIGNIKSYLLTTLYNSLLTTSSYYRTRCNNEIFRNEGGLTNE</sequence>
<dbReference type="Pfam" id="PF19481">
    <property type="entry name" value="DUF6017"/>
    <property type="match status" value="1"/>
</dbReference>
<evidence type="ECO:0000313" key="5">
    <source>
        <dbReference type="Proteomes" id="UP000184185"/>
    </source>
</evidence>
<evidence type="ECO:0000256" key="1">
    <source>
        <dbReference type="SAM" id="MobiDB-lite"/>
    </source>
</evidence>
<feature type="region of interest" description="Disordered" evidence="1">
    <location>
        <begin position="131"/>
        <end position="169"/>
    </location>
</feature>
<accession>A0A1M6C8X3</accession>
<dbReference type="AlphaFoldDB" id="A0A1M6C8X3"/>
<name>A0A1M6C8X3_PSEXY</name>
<dbReference type="Pfam" id="PF06970">
    <property type="entry name" value="RepA_N"/>
    <property type="match status" value="1"/>
</dbReference>
<evidence type="ECO:0000259" key="3">
    <source>
        <dbReference type="Pfam" id="PF19481"/>
    </source>
</evidence>
<feature type="compositionally biased region" description="Basic and acidic residues" evidence="1">
    <location>
        <begin position="133"/>
        <end position="144"/>
    </location>
</feature>
<dbReference type="EMBL" id="FQYQ01000003">
    <property type="protein sequence ID" value="SHI57500.1"/>
    <property type="molecule type" value="Genomic_DNA"/>
</dbReference>
<dbReference type="InterPro" id="IPR046059">
    <property type="entry name" value="DUF6017"/>
</dbReference>
<feature type="domain" description="Replication initiator A N-terminal" evidence="2">
    <location>
        <begin position="16"/>
        <end position="91"/>
    </location>
</feature>
<gene>
    <name evidence="4" type="ORF">SAMN02745725_00635</name>
</gene>
<keyword evidence="5" id="KW-1185">Reference proteome</keyword>
<reference evidence="4 5" key="1">
    <citation type="submission" date="2016-11" db="EMBL/GenBank/DDBJ databases">
        <authorList>
            <person name="Jaros S."/>
            <person name="Januszkiewicz K."/>
            <person name="Wedrychowicz H."/>
        </authorList>
    </citation>
    <scope>NUCLEOTIDE SEQUENCE [LARGE SCALE GENOMIC DNA]</scope>
    <source>
        <strain evidence="4 5">DSM 14809</strain>
    </source>
</reference>
<evidence type="ECO:0000313" key="4">
    <source>
        <dbReference type="EMBL" id="SHI57500.1"/>
    </source>
</evidence>
<protein>
    <submittedName>
        <fullName evidence="4">Replication initiator protein A (RepA) N-terminus</fullName>
    </submittedName>
</protein>
<feature type="domain" description="DUF6017" evidence="3">
    <location>
        <begin position="189"/>
        <end position="298"/>
    </location>
</feature>
<evidence type="ECO:0000259" key="2">
    <source>
        <dbReference type="Pfam" id="PF06970"/>
    </source>
</evidence>